<dbReference type="AlphaFoldDB" id="A0A2W1BPS5"/>
<feature type="region of interest" description="Disordered" evidence="2">
    <location>
        <begin position="50"/>
        <end position="69"/>
    </location>
</feature>
<sequence>MSGPTRNVWAIVARNFINSFKPRQIRGNLMGKDYIGNDYFEIPADPSVGKRKPTRWYSPPKGQDFQDPIPAEWESWLRGRRLEPPTEEEILKNLAIAQMKKENAAKIEVKRLAEGGSLPSIPEKGHNSYPTYPDFQPGDPNHKIDNK</sequence>
<protein>
    <recommendedName>
        <fullName evidence="5">NADH dehydrogenase [ubiquinone] 1 alpha subcomplex assembly factor 2</fullName>
    </recommendedName>
</protein>
<evidence type="ECO:0000313" key="3">
    <source>
        <dbReference type="EMBL" id="PZC75565.1"/>
    </source>
</evidence>
<reference evidence="3 4" key="1">
    <citation type="journal article" date="2017" name="BMC Biol.">
        <title>Genomic innovations, transcriptional plasticity and gene loss underlying the evolution and divergence of two highly polyphagous and invasive Helicoverpa pest species.</title>
        <authorList>
            <person name="Pearce S.L."/>
            <person name="Clarke D.F."/>
            <person name="East P.D."/>
            <person name="Elfekih S."/>
            <person name="Gordon K.H."/>
            <person name="Jermiin L.S."/>
            <person name="McGaughran A."/>
            <person name="Oakeshott J.G."/>
            <person name="Papanikolaou A."/>
            <person name="Perera O.P."/>
            <person name="Rane R.V."/>
            <person name="Richards S."/>
            <person name="Tay W.T."/>
            <person name="Walsh T.K."/>
            <person name="Anderson A."/>
            <person name="Anderson C.J."/>
            <person name="Asgari S."/>
            <person name="Board P.G."/>
            <person name="Bretschneider A."/>
            <person name="Campbell P.M."/>
            <person name="Chertemps T."/>
            <person name="Christeller J.T."/>
            <person name="Coppin C.W."/>
            <person name="Downes S.J."/>
            <person name="Duan G."/>
            <person name="Farnsworth C.A."/>
            <person name="Good R.T."/>
            <person name="Han L.B."/>
            <person name="Han Y.C."/>
            <person name="Hatje K."/>
            <person name="Horne I."/>
            <person name="Huang Y.P."/>
            <person name="Hughes D.S."/>
            <person name="Jacquin-Joly E."/>
            <person name="James W."/>
            <person name="Jhangiani S."/>
            <person name="Kollmar M."/>
            <person name="Kuwar S.S."/>
            <person name="Li S."/>
            <person name="Liu N.Y."/>
            <person name="Maibeche M.T."/>
            <person name="Miller J.R."/>
            <person name="Montagne N."/>
            <person name="Perry T."/>
            <person name="Qu J."/>
            <person name="Song S.V."/>
            <person name="Sutton G.G."/>
            <person name="Vogel H."/>
            <person name="Walenz B.P."/>
            <person name="Xu W."/>
            <person name="Zhang H.J."/>
            <person name="Zou Z."/>
            <person name="Batterham P."/>
            <person name="Edwards O.R."/>
            <person name="Feyereisen R."/>
            <person name="Gibbs R.A."/>
            <person name="Heckel D.G."/>
            <person name="McGrath A."/>
            <person name="Robin C."/>
            <person name="Scherer S.E."/>
            <person name="Worley K.C."/>
            <person name="Wu Y.D."/>
        </authorList>
    </citation>
    <scope>NUCLEOTIDE SEQUENCE [LARGE SCALE GENOMIC DNA]</scope>
    <source>
        <strain evidence="3">Harm_GR_Male_#8</strain>
        <tissue evidence="3">Whole organism</tissue>
    </source>
</reference>
<gene>
    <name evidence="3" type="primary">HaOG205992</name>
    <name evidence="3" type="ORF">B5X24_HaOG205992</name>
</gene>
<keyword evidence="4" id="KW-1185">Reference proteome</keyword>
<evidence type="ECO:0000313" key="4">
    <source>
        <dbReference type="Proteomes" id="UP000249218"/>
    </source>
</evidence>
<dbReference type="InterPro" id="IPR007763">
    <property type="entry name" value="NDUFA12"/>
</dbReference>
<dbReference type="GO" id="GO:0045271">
    <property type="term" value="C:respiratory chain complex I"/>
    <property type="evidence" value="ECO:0007669"/>
    <property type="project" value="InterPro"/>
</dbReference>
<comment type="similarity">
    <text evidence="1">Belongs to the complex I NDUFA12 subunit family.</text>
</comment>
<dbReference type="Proteomes" id="UP000249218">
    <property type="component" value="Unassembled WGS sequence"/>
</dbReference>
<evidence type="ECO:0000256" key="2">
    <source>
        <dbReference type="SAM" id="MobiDB-lite"/>
    </source>
</evidence>
<accession>A0A2W1BPS5</accession>
<proteinExistence type="inferred from homology"/>
<name>A0A2W1BPS5_HELAM</name>
<dbReference type="InterPro" id="IPR052618">
    <property type="entry name" value="ComplexI_NDUFA12"/>
</dbReference>
<dbReference type="Pfam" id="PF05071">
    <property type="entry name" value="NDUFA12"/>
    <property type="match status" value="1"/>
</dbReference>
<dbReference type="PANTHER" id="PTHR32470:SF2">
    <property type="entry name" value="NADH DEHYDROGENASE [UBIQUINONE] 1 ALPHA SUBCOMPLEX ASSEMBLY FACTOR 2"/>
    <property type="match status" value="1"/>
</dbReference>
<organism evidence="3 4">
    <name type="scientific">Helicoverpa armigera</name>
    <name type="common">Cotton bollworm</name>
    <name type="synonym">Heliothis armigera</name>
    <dbReference type="NCBI Taxonomy" id="29058"/>
    <lineage>
        <taxon>Eukaryota</taxon>
        <taxon>Metazoa</taxon>
        <taxon>Ecdysozoa</taxon>
        <taxon>Arthropoda</taxon>
        <taxon>Hexapoda</taxon>
        <taxon>Insecta</taxon>
        <taxon>Pterygota</taxon>
        <taxon>Neoptera</taxon>
        <taxon>Endopterygota</taxon>
        <taxon>Lepidoptera</taxon>
        <taxon>Glossata</taxon>
        <taxon>Ditrysia</taxon>
        <taxon>Noctuoidea</taxon>
        <taxon>Noctuidae</taxon>
        <taxon>Heliothinae</taxon>
        <taxon>Helicoverpa</taxon>
    </lineage>
</organism>
<dbReference type="PANTHER" id="PTHR32470">
    <property type="entry name" value="ADH DEHYDROGENASE [UBIQUINONE] 1 ALPHA SUBCOMPLEX ASSEMBLY FACTOR 2"/>
    <property type="match status" value="1"/>
</dbReference>
<dbReference type="GO" id="GO:0005739">
    <property type="term" value="C:mitochondrion"/>
    <property type="evidence" value="ECO:0007669"/>
    <property type="project" value="TreeGrafter"/>
</dbReference>
<dbReference type="OrthoDB" id="10255576at2759"/>
<evidence type="ECO:0000256" key="1">
    <source>
        <dbReference type="ARBA" id="ARBA00007355"/>
    </source>
</evidence>
<feature type="region of interest" description="Disordered" evidence="2">
    <location>
        <begin position="114"/>
        <end position="147"/>
    </location>
</feature>
<dbReference type="GO" id="GO:0032981">
    <property type="term" value="P:mitochondrial respiratory chain complex I assembly"/>
    <property type="evidence" value="ECO:0007669"/>
    <property type="project" value="TreeGrafter"/>
</dbReference>
<evidence type="ECO:0008006" key="5">
    <source>
        <dbReference type="Google" id="ProtNLM"/>
    </source>
</evidence>
<dbReference type="EMBL" id="KZ149992">
    <property type="protein sequence ID" value="PZC75565.1"/>
    <property type="molecule type" value="Genomic_DNA"/>
</dbReference>